<keyword evidence="2" id="KW-0812">Transmembrane</keyword>
<dbReference type="WBParaSite" id="ALUE_0000012701-mRNA-1">
    <property type="protein sequence ID" value="ALUE_0000012701-mRNA-1"/>
    <property type="gene ID" value="ALUE_0000012701"/>
</dbReference>
<dbReference type="AlphaFoldDB" id="A0A0M3HF32"/>
<evidence type="ECO:0000256" key="1">
    <source>
        <dbReference type="SAM" id="MobiDB-lite"/>
    </source>
</evidence>
<reference evidence="4" key="1">
    <citation type="submission" date="2017-02" db="UniProtKB">
        <authorList>
            <consortium name="WormBaseParasite"/>
        </authorList>
    </citation>
    <scope>IDENTIFICATION</scope>
</reference>
<dbReference type="Proteomes" id="UP000036681">
    <property type="component" value="Unplaced"/>
</dbReference>
<sequence>MSSNCTARRTRDLIDGEFSVVVCFSTLFLNVMKLFIMTNSADPRKLHINHFTVIEKEEDMKTDILEAALLFPRLLVSRAVSTNGALSLYFLMVALLVYNVFIMRKNNALNEGRRRGKPSSLSLPSHPPPP</sequence>
<proteinExistence type="predicted"/>
<feature type="transmembrane region" description="Helical" evidence="2">
    <location>
        <begin position="84"/>
        <end position="103"/>
    </location>
</feature>
<protein>
    <submittedName>
        <fullName evidence="4">Uncharacterized protein</fullName>
    </submittedName>
</protein>
<keyword evidence="3" id="KW-1185">Reference proteome</keyword>
<feature type="transmembrane region" description="Helical" evidence="2">
    <location>
        <begin position="18"/>
        <end position="36"/>
    </location>
</feature>
<feature type="region of interest" description="Disordered" evidence="1">
    <location>
        <begin position="111"/>
        <end position="130"/>
    </location>
</feature>
<evidence type="ECO:0000313" key="4">
    <source>
        <dbReference type="WBParaSite" id="ALUE_0000012701-mRNA-1"/>
    </source>
</evidence>
<organism evidence="3 4">
    <name type="scientific">Ascaris lumbricoides</name>
    <name type="common">Giant roundworm</name>
    <dbReference type="NCBI Taxonomy" id="6252"/>
    <lineage>
        <taxon>Eukaryota</taxon>
        <taxon>Metazoa</taxon>
        <taxon>Ecdysozoa</taxon>
        <taxon>Nematoda</taxon>
        <taxon>Chromadorea</taxon>
        <taxon>Rhabditida</taxon>
        <taxon>Spirurina</taxon>
        <taxon>Ascaridomorpha</taxon>
        <taxon>Ascaridoidea</taxon>
        <taxon>Ascarididae</taxon>
        <taxon>Ascaris</taxon>
    </lineage>
</organism>
<evidence type="ECO:0000313" key="3">
    <source>
        <dbReference type="Proteomes" id="UP000036681"/>
    </source>
</evidence>
<evidence type="ECO:0000256" key="2">
    <source>
        <dbReference type="SAM" id="Phobius"/>
    </source>
</evidence>
<keyword evidence="2" id="KW-1133">Transmembrane helix</keyword>
<name>A0A0M3HF32_ASCLU</name>
<accession>A0A0M3HF32</accession>
<keyword evidence="2" id="KW-0472">Membrane</keyword>